<evidence type="ECO:0000313" key="2">
    <source>
        <dbReference type="Proteomes" id="UP000284416"/>
    </source>
</evidence>
<dbReference type="RefSeq" id="WP_118919689.1">
    <property type="nucleotide sequence ID" value="NZ_QWEG01000003.1"/>
</dbReference>
<organism evidence="1 2">
    <name type="scientific">Neobacillus notoginsengisoli</name>
    <dbReference type="NCBI Taxonomy" id="1578198"/>
    <lineage>
        <taxon>Bacteria</taxon>
        <taxon>Bacillati</taxon>
        <taxon>Bacillota</taxon>
        <taxon>Bacilli</taxon>
        <taxon>Bacillales</taxon>
        <taxon>Bacillaceae</taxon>
        <taxon>Neobacillus</taxon>
    </lineage>
</organism>
<reference evidence="1 2" key="1">
    <citation type="journal article" date="2017" name="Int. J. Syst. Evol. Microbiol.">
        <title>Bacillus notoginsengisoli sp. nov., a novel bacterium isolated from the rhizosphere of Panax notoginseng.</title>
        <authorList>
            <person name="Zhang M.Y."/>
            <person name="Cheng J."/>
            <person name="Cai Y."/>
            <person name="Zhang T.Y."/>
            <person name="Wu Y.Y."/>
            <person name="Manikprabhu D."/>
            <person name="Li W.J."/>
            <person name="Zhang Y.X."/>
        </authorList>
    </citation>
    <scope>NUCLEOTIDE SEQUENCE [LARGE SCALE GENOMIC DNA]</scope>
    <source>
        <strain evidence="1 2">JCM 30743</strain>
    </source>
</reference>
<proteinExistence type="predicted"/>
<accession>A0A417YWT2</accession>
<gene>
    <name evidence="1" type="ORF">D1B31_05165</name>
</gene>
<sequence length="96" mass="10359">MKEILQEVKAELENAFDHPERHSLDESIAKLQSALEQNGDKGTMIQDAITALTQAKNAAAELEHAGTESASSGFGEAFNALDQAIESYVVPNNDPF</sequence>
<comment type="caution">
    <text evidence="1">The sequence shown here is derived from an EMBL/GenBank/DDBJ whole genome shotgun (WGS) entry which is preliminary data.</text>
</comment>
<keyword evidence="2" id="KW-1185">Reference proteome</keyword>
<name>A0A417YWT2_9BACI</name>
<dbReference type="OrthoDB" id="2875573at2"/>
<dbReference type="AlphaFoldDB" id="A0A417YWT2"/>
<evidence type="ECO:0000313" key="1">
    <source>
        <dbReference type="EMBL" id="RHW42034.1"/>
    </source>
</evidence>
<dbReference type="Proteomes" id="UP000284416">
    <property type="component" value="Unassembled WGS sequence"/>
</dbReference>
<protein>
    <submittedName>
        <fullName evidence="1">Uncharacterized protein</fullName>
    </submittedName>
</protein>
<dbReference type="EMBL" id="QWEG01000003">
    <property type="protein sequence ID" value="RHW42034.1"/>
    <property type="molecule type" value="Genomic_DNA"/>
</dbReference>